<dbReference type="PRINTS" id="PR01011">
    <property type="entry name" value="GLUTPROXDASE"/>
</dbReference>
<sequence length="182" mass="20414">MHLTRRIFMTAAVSSLALPALANVTQNPIPRFTFVSADGGFLDTDDWKGRPVLVVNTASRCGFTGQYDNMQALYDEYRDRGLLVVATPSDDFNQELADIGEVKQFCQLNFGLDIPMTDIVHIKGEDAHPFYAWLRQNAAYEPRWNFNKVLIGADGRVRGTWGSLTKPDSSTIRDLIEVDLPM</sequence>
<dbReference type="EMBL" id="JAATOP010000007">
    <property type="protein sequence ID" value="NIY73015.1"/>
    <property type="molecule type" value="Genomic_DNA"/>
</dbReference>
<evidence type="ECO:0000256" key="1">
    <source>
        <dbReference type="ARBA" id="ARBA00006926"/>
    </source>
</evidence>
<evidence type="ECO:0000256" key="4">
    <source>
        <dbReference type="RuleBase" id="RU000499"/>
    </source>
</evidence>
<dbReference type="PROSITE" id="PS00460">
    <property type="entry name" value="GLUTATHIONE_PEROXID_1"/>
    <property type="match status" value="1"/>
</dbReference>
<dbReference type="Proteomes" id="UP000709466">
    <property type="component" value="Unassembled WGS sequence"/>
</dbReference>
<dbReference type="PANTHER" id="PTHR11592:SF78">
    <property type="entry name" value="GLUTATHIONE PEROXIDASE"/>
    <property type="match status" value="1"/>
</dbReference>
<dbReference type="InterPro" id="IPR029759">
    <property type="entry name" value="GPX_AS"/>
</dbReference>
<dbReference type="PIRSF" id="PIRSF000303">
    <property type="entry name" value="Glutathion_perox"/>
    <property type="match status" value="1"/>
</dbReference>
<dbReference type="PANTHER" id="PTHR11592">
    <property type="entry name" value="GLUTATHIONE PEROXIDASE"/>
    <property type="match status" value="1"/>
</dbReference>
<accession>A0ABX0W007</accession>
<dbReference type="InterPro" id="IPR036249">
    <property type="entry name" value="Thioredoxin-like_sf"/>
</dbReference>
<evidence type="ECO:0000313" key="7">
    <source>
        <dbReference type="Proteomes" id="UP000709466"/>
    </source>
</evidence>
<name>A0ABX0W007_9RHOB</name>
<proteinExistence type="inferred from homology"/>
<dbReference type="InterPro" id="IPR000889">
    <property type="entry name" value="Glutathione_peroxidase"/>
</dbReference>
<dbReference type="CDD" id="cd00340">
    <property type="entry name" value="GSH_Peroxidase"/>
    <property type="match status" value="1"/>
</dbReference>
<evidence type="ECO:0000313" key="6">
    <source>
        <dbReference type="EMBL" id="NIY73015.1"/>
    </source>
</evidence>
<protein>
    <recommendedName>
        <fullName evidence="4">Glutathione peroxidase</fullName>
    </recommendedName>
</protein>
<reference evidence="6 7" key="1">
    <citation type="submission" date="2020-03" db="EMBL/GenBank/DDBJ databases">
        <title>Bacterial isolates of synthetic phycosphere.</title>
        <authorList>
            <person name="Fu H."/>
            <person name="Moran M.A."/>
        </authorList>
    </citation>
    <scope>NUCLEOTIDE SEQUENCE [LARGE SCALE GENOMIC DNA]</scope>
    <source>
        <strain evidence="6 7">HF1</strain>
    </source>
</reference>
<dbReference type="GO" id="GO:0004601">
    <property type="term" value="F:peroxidase activity"/>
    <property type="evidence" value="ECO:0007669"/>
    <property type="project" value="UniProtKB-KW"/>
</dbReference>
<evidence type="ECO:0000256" key="2">
    <source>
        <dbReference type="ARBA" id="ARBA00022559"/>
    </source>
</evidence>
<dbReference type="RefSeq" id="WP_167638405.1">
    <property type="nucleotide sequence ID" value="NZ_JAATOP010000007.1"/>
</dbReference>
<dbReference type="PROSITE" id="PS51355">
    <property type="entry name" value="GLUTATHIONE_PEROXID_3"/>
    <property type="match status" value="1"/>
</dbReference>
<evidence type="ECO:0000256" key="5">
    <source>
        <dbReference type="SAM" id="SignalP"/>
    </source>
</evidence>
<dbReference type="Pfam" id="PF00255">
    <property type="entry name" value="GSHPx"/>
    <property type="match status" value="1"/>
</dbReference>
<dbReference type="Gene3D" id="3.40.30.10">
    <property type="entry name" value="Glutaredoxin"/>
    <property type="match status" value="1"/>
</dbReference>
<keyword evidence="7" id="KW-1185">Reference proteome</keyword>
<organism evidence="6 7">
    <name type="scientific">Marivivens donghaensis</name>
    <dbReference type="NCBI Taxonomy" id="1699413"/>
    <lineage>
        <taxon>Bacteria</taxon>
        <taxon>Pseudomonadati</taxon>
        <taxon>Pseudomonadota</taxon>
        <taxon>Alphaproteobacteria</taxon>
        <taxon>Rhodobacterales</taxon>
        <taxon>Paracoccaceae</taxon>
        <taxon>Marivivens group</taxon>
        <taxon>Marivivens</taxon>
    </lineage>
</organism>
<dbReference type="SUPFAM" id="SSF52833">
    <property type="entry name" value="Thioredoxin-like"/>
    <property type="match status" value="1"/>
</dbReference>
<comment type="caution">
    <text evidence="6">The sequence shown here is derived from an EMBL/GenBank/DDBJ whole genome shotgun (WGS) entry which is preliminary data.</text>
</comment>
<feature type="signal peptide" evidence="5">
    <location>
        <begin position="1"/>
        <end position="22"/>
    </location>
</feature>
<keyword evidence="5" id="KW-0732">Signal</keyword>
<comment type="similarity">
    <text evidence="1 4">Belongs to the glutathione peroxidase family.</text>
</comment>
<evidence type="ECO:0000256" key="3">
    <source>
        <dbReference type="ARBA" id="ARBA00023002"/>
    </source>
</evidence>
<gene>
    <name evidence="6" type="ORF">HCZ30_11295</name>
</gene>
<keyword evidence="2 4" id="KW-0575">Peroxidase</keyword>
<keyword evidence="3 4" id="KW-0560">Oxidoreductase</keyword>
<feature type="chain" id="PRO_5045971422" description="Glutathione peroxidase" evidence="5">
    <location>
        <begin position="23"/>
        <end position="182"/>
    </location>
</feature>